<keyword evidence="3" id="KW-1185">Reference proteome</keyword>
<evidence type="ECO:0000313" key="2">
    <source>
        <dbReference type="EMBL" id="NCI51665.1"/>
    </source>
</evidence>
<gene>
    <name evidence="2" type="ORF">GWC95_17205</name>
</gene>
<reference evidence="2 3" key="1">
    <citation type="submission" date="2020-01" db="EMBL/GenBank/DDBJ databases">
        <title>Genome analysis.</title>
        <authorList>
            <person name="Wu S."/>
            <person name="Wang G."/>
        </authorList>
    </citation>
    <scope>NUCLEOTIDE SEQUENCE [LARGE SCALE GENOMIC DNA]</scope>
    <source>
        <strain evidence="2 3">SYL130</strain>
    </source>
</reference>
<dbReference type="Gene3D" id="2.60.40.1120">
    <property type="entry name" value="Carboxypeptidase-like, regulatory domain"/>
    <property type="match status" value="1"/>
</dbReference>
<organism evidence="2 3">
    <name type="scientific">Sediminibacterium roseum</name>
    <dbReference type="NCBI Taxonomy" id="1978412"/>
    <lineage>
        <taxon>Bacteria</taxon>
        <taxon>Pseudomonadati</taxon>
        <taxon>Bacteroidota</taxon>
        <taxon>Chitinophagia</taxon>
        <taxon>Chitinophagales</taxon>
        <taxon>Chitinophagaceae</taxon>
        <taxon>Sediminibacterium</taxon>
    </lineage>
</organism>
<proteinExistence type="predicted"/>
<feature type="signal peptide" evidence="1">
    <location>
        <begin position="1"/>
        <end position="18"/>
    </location>
</feature>
<dbReference type="RefSeq" id="WP_161819938.1">
    <property type="nucleotide sequence ID" value="NZ_JAACJS010000015.1"/>
</dbReference>
<name>A0ABX0A377_9BACT</name>
<comment type="caution">
    <text evidence="2">The sequence shown here is derived from an EMBL/GenBank/DDBJ whole genome shotgun (WGS) entry which is preliminary data.</text>
</comment>
<dbReference type="SUPFAM" id="SSF49464">
    <property type="entry name" value="Carboxypeptidase regulatory domain-like"/>
    <property type="match status" value="1"/>
</dbReference>
<sequence length="235" mass="26910">MKYAICTLLLFATLSLHAQKKERWGYLRDSVTNEPIALASVTNTNTGKTVVTNASGRFRIDVAENHVLSFAAVGYFFDTIHFNKQYLLQDTIALYLAPLAHSLGNVTVTTKGMSRYQLDSMERRAEFLQSTVGYKIPTFSQANSGAGIALNLDRFSKREKTKRRAFDFFESNEVQAYINYRFSPEIVAKYSNLKGDALRDFMQQYRPTNAWLRSNTSEVDIMYYINDKLKIYHGK</sequence>
<evidence type="ECO:0000313" key="3">
    <source>
        <dbReference type="Proteomes" id="UP000753802"/>
    </source>
</evidence>
<feature type="chain" id="PRO_5047150288" evidence="1">
    <location>
        <begin position="19"/>
        <end position="235"/>
    </location>
</feature>
<dbReference type="Pfam" id="PF13715">
    <property type="entry name" value="CarbopepD_reg_2"/>
    <property type="match status" value="1"/>
</dbReference>
<dbReference type="Proteomes" id="UP000753802">
    <property type="component" value="Unassembled WGS sequence"/>
</dbReference>
<evidence type="ECO:0000256" key="1">
    <source>
        <dbReference type="SAM" id="SignalP"/>
    </source>
</evidence>
<protein>
    <submittedName>
        <fullName evidence="2">Carboxypeptidase-like regulatory domain-containing protein</fullName>
    </submittedName>
</protein>
<accession>A0ABX0A377</accession>
<dbReference type="EMBL" id="JAACJS010000015">
    <property type="protein sequence ID" value="NCI51665.1"/>
    <property type="molecule type" value="Genomic_DNA"/>
</dbReference>
<dbReference type="InterPro" id="IPR008969">
    <property type="entry name" value="CarboxyPept-like_regulatory"/>
</dbReference>
<keyword evidence="1" id="KW-0732">Signal</keyword>